<feature type="region of interest" description="Disordered" evidence="4">
    <location>
        <begin position="279"/>
        <end position="306"/>
    </location>
</feature>
<feature type="binding site" evidence="2">
    <location>
        <position position="54"/>
    </location>
    <ligand>
        <name>Fe cation</name>
        <dbReference type="ChEBI" id="CHEBI:24875"/>
    </ligand>
</feature>
<evidence type="ECO:0000256" key="4">
    <source>
        <dbReference type="SAM" id="MobiDB-lite"/>
    </source>
</evidence>
<feature type="binding site" evidence="2">
    <location>
        <position position="98"/>
    </location>
    <ligand>
        <name>Fe cation</name>
        <dbReference type="ChEBI" id="CHEBI:24875"/>
    </ligand>
</feature>
<comment type="caution">
    <text evidence="7">The sequence shown here is derived from an EMBL/GenBank/DDBJ whole genome shotgun (WGS) entry which is preliminary data.</text>
</comment>
<evidence type="ECO:0008006" key="9">
    <source>
        <dbReference type="Google" id="ProtNLM"/>
    </source>
</evidence>
<dbReference type="Gene3D" id="2.60.120.10">
    <property type="entry name" value="Jelly Rolls"/>
    <property type="match status" value="2"/>
</dbReference>
<dbReference type="CDD" id="cd02909">
    <property type="entry name" value="cupin_pirin_N"/>
    <property type="match status" value="1"/>
</dbReference>
<keyword evidence="2" id="KW-0408">Iron</keyword>
<evidence type="ECO:0000256" key="1">
    <source>
        <dbReference type="ARBA" id="ARBA00008416"/>
    </source>
</evidence>
<dbReference type="PIRSF" id="PIRSF006232">
    <property type="entry name" value="Pirin"/>
    <property type="match status" value="1"/>
</dbReference>
<dbReference type="AlphaFoldDB" id="A0A2U2BTY3"/>
<feature type="compositionally biased region" description="Pro residues" evidence="4">
    <location>
        <begin position="296"/>
        <end position="306"/>
    </location>
</feature>
<evidence type="ECO:0000313" key="7">
    <source>
        <dbReference type="EMBL" id="PWE17452.1"/>
    </source>
</evidence>
<keyword evidence="2" id="KW-0479">Metal-binding</keyword>
<dbReference type="PANTHER" id="PTHR13903:SF8">
    <property type="entry name" value="PIRIN"/>
    <property type="match status" value="1"/>
</dbReference>
<dbReference type="SUPFAM" id="SSF51182">
    <property type="entry name" value="RmlC-like cupins"/>
    <property type="match status" value="1"/>
</dbReference>
<dbReference type="PANTHER" id="PTHR13903">
    <property type="entry name" value="PIRIN-RELATED"/>
    <property type="match status" value="1"/>
</dbReference>
<dbReference type="InterPro" id="IPR003829">
    <property type="entry name" value="Pirin_N_dom"/>
</dbReference>
<dbReference type="InterPro" id="IPR008778">
    <property type="entry name" value="Pirin_C_dom"/>
</dbReference>
<dbReference type="InterPro" id="IPR011051">
    <property type="entry name" value="RmlC_Cupin_sf"/>
</dbReference>
<dbReference type="EMBL" id="QEXV01000003">
    <property type="protein sequence ID" value="PWE17452.1"/>
    <property type="molecule type" value="Genomic_DNA"/>
</dbReference>
<feature type="binding site" evidence="2">
    <location>
        <position position="52"/>
    </location>
    <ligand>
        <name>Fe cation</name>
        <dbReference type="ChEBI" id="CHEBI:24875"/>
    </ligand>
</feature>
<comment type="similarity">
    <text evidence="1 3">Belongs to the pirin family.</text>
</comment>
<gene>
    <name evidence="7" type="ORF">DDZ18_07160</name>
</gene>
<dbReference type="InterPro" id="IPR014710">
    <property type="entry name" value="RmlC-like_jellyroll"/>
</dbReference>
<feature type="binding site" evidence="2">
    <location>
        <position position="96"/>
    </location>
    <ligand>
        <name>Fe cation</name>
        <dbReference type="ChEBI" id="CHEBI:24875"/>
    </ligand>
</feature>
<dbReference type="OrthoDB" id="9780903at2"/>
<evidence type="ECO:0000259" key="6">
    <source>
        <dbReference type="Pfam" id="PF05726"/>
    </source>
</evidence>
<keyword evidence="8" id="KW-1185">Reference proteome</keyword>
<proteinExistence type="inferred from homology"/>
<dbReference type="Proteomes" id="UP000245168">
    <property type="component" value="Unassembled WGS sequence"/>
</dbReference>
<dbReference type="GO" id="GO:0046872">
    <property type="term" value="F:metal ion binding"/>
    <property type="evidence" value="ECO:0007669"/>
    <property type="project" value="UniProtKB-KW"/>
</dbReference>
<dbReference type="Pfam" id="PF02678">
    <property type="entry name" value="Pirin"/>
    <property type="match status" value="1"/>
</dbReference>
<sequence length="306" mass="32628">MIIDGRRKDLGGFQVARVLPYAKRRMVGPFIFFDEMGPARFDPGQGVDVRPHPHIGLATITYLFEGEMDHADSLGVRQTIRPGEVNWMTAGRGIVHSERTGPEARASGFSIHGIQTWIALPDGSEEIEPEFHHHPSGDLPEFKRGGATVRLILGTGWGQASPVKVHSPIVYAHAEAPAEAALDLPDEHAELAVYVVSGSARVGGEPVAAGQMAVIEDGAAGVEALEDSRLMILGGAPVGPRKIEWNFVASAQARIERAKSDWRASAAAGFEDAVFALPPGESEHIPLPDDVAAGEPPKPTPDCPTT</sequence>
<feature type="domain" description="Pirin N-terminal" evidence="5">
    <location>
        <begin position="13"/>
        <end position="118"/>
    </location>
</feature>
<dbReference type="RefSeq" id="WP_109252683.1">
    <property type="nucleotide sequence ID" value="NZ_QEXV01000003.1"/>
</dbReference>
<evidence type="ECO:0000256" key="3">
    <source>
        <dbReference type="RuleBase" id="RU003457"/>
    </source>
</evidence>
<dbReference type="InterPro" id="IPR012093">
    <property type="entry name" value="Pirin"/>
</dbReference>
<dbReference type="Pfam" id="PF05726">
    <property type="entry name" value="Pirin_C"/>
    <property type="match status" value="1"/>
</dbReference>
<evidence type="ECO:0000256" key="2">
    <source>
        <dbReference type="PIRSR" id="PIRSR006232-1"/>
    </source>
</evidence>
<reference evidence="8" key="1">
    <citation type="submission" date="2018-05" db="EMBL/GenBank/DDBJ databases">
        <authorList>
            <person name="Liu B.-T."/>
        </authorList>
    </citation>
    <scope>NUCLEOTIDE SEQUENCE [LARGE SCALE GENOMIC DNA]</scope>
    <source>
        <strain evidence="8">WD6-1</strain>
    </source>
</reference>
<organism evidence="7 8">
    <name type="scientific">Marinicauda salina</name>
    <dbReference type="NCBI Taxonomy" id="2135793"/>
    <lineage>
        <taxon>Bacteria</taxon>
        <taxon>Pseudomonadati</taxon>
        <taxon>Pseudomonadota</taxon>
        <taxon>Alphaproteobacteria</taxon>
        <taxon>Maricaulales</taxon>
        <taxon>Maricaulaceae</taxon>
        <taxon>Marinicauda</taxon>
    </lineage>
</organism>
<evidence type="ECO:0000259" key="5">
    <source>
        <dbReference type="Pfam" id="PF02678"/>
    </source>
</evidence>
<protein>
    <recommendedName>
        <fullName evidence="9">Pirin family protein</fullName>
    </recommendedName>
</protein>
<dbReference type="CDD" id="cd02247">
    <property type="entry name" value="cupin_pirin_C"/>
    <property type="match status" value="1"/>
</dbReference>
<feature type="domain" description="Pirin C-terminal" evidence="6">
    <location>
        <begin position="171"/>
        <end position="264"/>
    </location>
</feature>
<name>A0A2U2BTY3_9PROT</name>
<accession>A0A2U2BTY3</accession>
<comment type="cofactor">
    <cofactor evidence="2">
        <name>Fe cation</name>
        <dbReference type="ChEBI" id="CHEBI:24875"/>
    </cofactor>
    <text evidence="2">Binds 1 Fe cation per subunit.</text>
</comment>
<evidence type="ECO:0000313" key="8">
    <source>
        <dbReference type="Proteomes" id="UP000245168"/>
    </source>
</evidence>